<dbReference type="EMBL" id="RQYF01000002">
    <property type="protein sequence ID" value="RRD93238.1"/>
    <property type="molecule type" value="Genomic_DNA"/>
</dbReference>
<evidence type="ECO:0000313" key="3">
    <source>
        <dbReference type="Proteomes" id="UP000279562"/>
    </source>
</evidence>
<keyword evidence="3" id="KW-1185">Reference proteome</keyword>
<dbReference type="Proteomes" id="UP000279562">
    <property type="component" value="Unassembled WGS sequence"/>
</dbReference>
<evidence type="ECO:0000313" key="4">
    <source>
        <dbReference type="Proteomes" id="UP000396835"/>
    </source>
</evidence>
<reference evidence="1 3" key="1">
    <citation type="submission" date="2018-11" db="EMBL/GenBank/DDBJ databases">
        <title>Genomes From Bacteria Associated with the Canine Oral Cavity: a Test Case for Automated Genome-Based Taxonomic Assignment.</title>
        <authorList>
            <person name="Coil D.A."/>
            <person name="Jospin G."/>
            <person name="Darling A.E."/>
            <person name="Wallis C."/>
            <person name="Davis I.J."/>
            <person name="Harris S."/>
            <person name="Eisen J.A."/>
            <person name="Holcombe L.J."/>
            <person name="O'Flynn C."/>
        </authorList>
    </citation>
    <scope>NUCLEOTIDE SEQUENCE [LARGE SCALE GENOMIC DNA]</scope>
    <source>
        <strain evidence="1 3">OH1047_COT-310</strain>
    </source>
</reference>
<dbReference type="RefSeq" id="WP_125238158.1">
    <property type="nucleotide sequence ID" value="NZ_CAACYH010000004.1"/>
</dbReference>
<organism evidence="1 3">
    <name type="scientific">Prevotella heparinolytica</name>
    <dbReference type="NCBI Taxonomy" id="28113"/>
    <lineage>
        <taxon>Bacteria</taxon>
        <taxon>Pseudomonadati</taxon>
        <taxon>Bacteroidota</taxon>
        <taxon>Bacteroidia</taxon>
        <taxon>Bacteroidales</taxon>
        <taxon>Bacteroidaceae</taxon>
        <taxon>Bacteroides</taxon>
    </lineage>
</organism>
<name>A0A3P2ADT2_9BACE</name>
<accession>A0A3P2ADT2</accession>
<reference evidence="2 4" key="2">
    <citation type="submission" date="2019-02" db="EMBL/GenBank/DDBJ databases">
        <authorList>
            <consortium name="Pathogen Informatics"/>
        </authorList>
    </citation>
    <scope>NUCLEOTIDE SEQUENCE [LARGE SCALE GENOMIC DNA]</scope>
    <source>
        <strain evidence="2 4">3012STDY7078512</strain>
    </source>
</reference>
<protein>
    <submittedName>
        <fullName evidence="1">Uncharacterized protein</fullName>
    </submittedName>
</protein>
<dbReference type="Proteomes" id="UP000396835">
    <property type="component" value="Unassembled WGS sequence"/>
</dbReference>
<gene>
    <name evidence="1" type="ORF">EII33_01160</name>
    <name evidence="2" type="ORF">NCTC7812_01278</name>
</gene>
<dbReference type="EMBL" id="CAACYH010000004">
    <property type="protein sequence ID" value="VFB13750.1"/>
    <property type="molecule type" value="Genomic_DNA"/>
</dbReference>
<dbReference type="AlphaFoldDB" id="A0A3P2ADT2"/>
<evidence type="ECO:0000313" key="1">
    <source>
        <dbReference type="EMBL" id="RRD93238.1"/>
    </source>
</evidence>
<proteinExistence type="predicted"/>
<sequence length="385" mass="43582">MKRIVPFLLMAIIGFTTNCSDDNNVQTTVDETEDEINFRDSLSALSVATQMYEGQEGEKPPHKFVYGRCINPSEPNKYYIASNSADEAALFYNTHCTNESLVVTYSNAGDSLVSDIKATDRKSDFGSYGYTSLSIGDGNPVYATIEVSLKEVGDTHQLIFVPESYFPDNSDYAAFQSPYLLGDIYKDLSGDQWLCVRQSQPGEDGYFVRLTDGDEKYWERRAVWDYYKHPAIYYAVAKTGYTIAEKSAWEAFCSMISYGQGRNALTAMKNKTNDVSMDATRDLMRTLAGEISANRVFQVGQATITGRKYHAACARRLHKVWIRFIRIKDTSYLIRESYSWHELDTQGGNLGATSLKQGQEMLQLSFRNEKLSRMTKLFPIQGERN</sequence>
<evidence type="ECO:0000313" key="2">
    <source>
        <dbReference type="EMBL" id="VFB13750.1"/>
    </source>
</evidence>